<feature type="chain" id="PRO_5001815522" evidence="1">
    <location>
        <begin position="34"/>
        <end position="419"/>
    </location>
</feature>
<keyword evidence="3" id="KW-1185">Reference proteome</keyword>
<dbReference type="EMBL" id="JPKY01000013">
    <property type="protein sequence ID" value="KFH47019.1"/>
    <property type="molecule type" value="Genomic_DNA"/>
</dbReference>
<dbReference type="AlphaFoldDB" id="A0A086TCD7"/>
<dbReference type="SMART" id="SM00205">
    <property type="entry name" value="THN"/>
    <property type="match status" value="1"/>
</dbReference>
<dbReference type="Gene3D" id="2.60.110.10">
    <property type="entry name" value="Thaumatin"/>
    <property type="match status" value="1"/>
</dbReference>
<dbReference type="OrthoDB" id="430315at2759"/>
<reference evidence="3" key="1">
    <citation type="journal article" date="2014" name="Genome Announc.">
        <title>Genome sequence and annotation of Acremonium chrysogenum, producer of the beta-lactam antibiotic cephalosporin C.</title>
        <authorList>
            <person name="Terfehr D."/>
            <person name="Dahlmann T.A."/>
            <person name="Specht T."/>
            <person name="Zadra I."/>
            <person name="Kuernsteiner H."/>
            <person name="Kueck U."/>
        </authorList>
    </citation>
    <scope>NUCLEOTIDE SEQUENCE [LARGE SCALE GENOMIC DNA]</scope>
    <source>
        <strain evidence="3">ATCC 11550 / CBS 779.69 / DSM 880 / IAM 14645 / JCM 23072 / IMI 49137</strain>
    </source>
</reference>
<accession>A0A086TCD7</accession>
<dbReference type="SUPFAM" id="SSF49870">
    <property type="entry name" value="Osmotin, thaumatin-like protein"/>
    <property type="match status" value="1"/>
</dbReference>
<keyword evidence="1" id="KW-0732">Signal</keyword>
<sequence length="419" mass="45501">MPENRKRPASVPAMNRLLVFWLAARTVFQGAAADAKRTQDASQDGWRVNSNHQTDAHCMFTKRGPPDDEEDGIPIHITNNCGETIWPGIETQSGTGPGTGGFEQAPGNTTRLWVSPEWQGRIWGRTNCTVSGESASCETGDCGQLLDCQAGGEPPATLAEFTLAGGTDGNQTFYDISLVDGYNLPLSINHIPSDNTTFIPPNLTNCACIATSGWLDGSAGTGTTYYSNDTYPIPWETDESDESVRSWCPWPNLVSPPEKPGHGIFPYPDDSIPRPPFSPCLSSCAATGKKEDCCAGEYDDAEKCKPARYSRRAKNVCPDAYSFAYDDDESTFIVPRGRGGGWEVVLCPAGRSTSILRQLGAELRELGAGGRLSEETVGRLQNVTYITMDKGDAGVVRPMVMTMMMVRWTSFALVIWLVL</sequence>
<dbReference type="PROSITE" id="PS51367">
    <property type="entry name" value="THAUMATIN_2"/>
    <property type="match status" value="1"/>
</dbReference>
<proteinExistence type="predicted"/>
<dbReference type="STRING" id="857340.A0A086TCD7"/>
<evidence type="ECO:0000256" key="1">
    <source>
        <dbReference type="SAM" id="SignalP"/>
    </source>
</evidence>
<evidence type="ECO:0000313" key="3">
    <source>
        <dbReference type="Proteomes" id="UP000029964"/>
    </source>
</evidence>
<dbReference type="HOGENOM" id="CLU_043181_7_0_1"/>
<evidence type="ECO:0000313" key="2">
    <source>
        <dbReference type="EMBL" id="KFH47019.1"/>
    </source>
</evidence>
<dbReference type="InterPro" id="IPR037176">
    <property type="entry name" value="Osmotin/thaumatin-like_sf"/>
</dbReference>
<dbReference type="Proteomes" id="UP000029964">
    <property type="component" value="Unassembled WGS sequence"/>
</dbReference>
<dbReference type="Pfam" id="PF00314">
    <property type="entry name" value="Thaumatin"/>
    <property type="match status" value="1"/>
</dbReference>
<dbReference type="PRINTS" id="PR00347">
    <property type="entry name" value="THAUMATIN"/>
</dbReference>
<dbReference type="PANTHER" id="PTHR31048">
    <property type="entry name" value="OS03G0233200 PROTEIN"/>
    <property type="match status" value="1"/>
</dbReference>
<comment type="caution">
    <text evidence="2">The sequence shown here is derived from an EMBL/GenBank/DDBJ whole genome shotgun (WGS) entry which is preliminary data.</text>
</comment>
<dbReference type="InterPro" id="IPR001938">
    <property type="entry name" value="Thaumatin"/>
</dbReference>
<feature type="signal peptide" evidence="1">
    <location>
        <begin position="1"/>
        <end position="33"/>
    </location>
</feature>
<gene>
    <name evidence="2" type="ORF">ACRE_021620</name>
</gene>
<organism evidence="2 3">
    <name type="scientific">Hapsidospora chrysogenum (strain ATCC 11550 / CBS 779.69 / DSM 880 / IAM 14645 / JCM 23072 / IMI 49137)</name>
    <name type="common">Acremonium chrysogenum</name>
    <dbReference type="NCBI Taxonomy" id="857340"/>
    <lineage>
        <taxon>Eukaryota</taxon>
        <taxon>Fungi</taxon>
        <taxon>Dikarya</taxon>
        <taxon>Ascomycota</taxon>
        <taxon>Pezizomycotina</taxon>
        <taxon>Sordariomycetes</taxon>
        <taxon>Hypocreomycetidae</taxon>
        <taxon>Hypocreales</taxon>
        <taxon>Bionectriaceae</taxon>
        <taxon>Hapsidospora</taxon>
    </lineage>
</organism>
<protein>
    <submittedName>
        <fullName evidence="2">Thaumatin-like protein-like protein</fullName>
    </submittedName>
</protein>
<name>A0A086TCD7_HAPC1</name>